<reference evidence="1" key="1">
    <citation type="submission" date="2020-05" db="EMBL/GenBank/DDBJ databases">
        <title>Phylogenomic resolution of chytrid fungi.</title>
        <authorList>
            <person name="Stajich J.E."/>
            <person name="Amses K."/>
            <person name="Simmons R."/>
            <person name="Seto K."/>
            <person name="Myers J."/>
            <person name="Bonds A."/>
            <person name="Quandt C.A."/>
            <person name="Barry K."/>
            <person name="Liu P."/>
            <person name="Grigoriev I."/>
            <person name="Longcore J.E."/>
            <person name="James T.Y."/>
        </authorList>
    </citation>
    <scope>NUCLEOTIDE SEQUENCE</scope>
    <source>
        <strain evidence="1">PLAUS21</strain>
    </source>
</reference>
<keyword evidence="2" id="KW-1185">Reference proteome</keyword>
<dbReference type="Proteomes" id="UP001210925">
    <property type="component" value="Unassembled WGS sequence"/>
</dbReference>
<dbReference type="InterPro" id="IPR019587">
    <property type="entry name" value="Polyketide_cyclase/dehydratase"/>
</dbReference>
<name>A0AAD5Y5T7_9FUNG</name>
<sequence>MSDTNYLLEPSKGLSAQTFCSSGISSMWYLSKKIDIAATPDELWAILTNISQWPTWNPEISRSYLVLPQKGCRSSAKGLVNFGDDKTYKFYLKDLERNKYFGYEIHYTGCTVHTFYEIEDNGAGIDLEAGIIFTGWAAPLYRPFMYEKCNQKLSAVLKTLKSKLEILL</sequence>
<protein>
    <recommendedName>
        <fullName evidence="3">Polyketide cyclase/dehydrase</fullName>
    </recommendedName>
</protein>
<organism evidence="1 2">
    <name type="scientific">Boothiomyces macroporosus</name>
    <dbReference type="NCBI Taxonomy" id="261099"/>
    <lineage>
        <taxon>Eukaryota</taxon>
        <taxon>Fungi</taxon>
        <taxon>Fungi incertae sedis</taxon>
        <taxon>Chytridiomycota</taxon>
        <taxon>Chytridiomycota incertae sedis</taxon>
        <taxon>Chytridiomycetes</taxon>
        <taxon>Rhizophydiales</taxon>
        <taxon>Terramycetaceae</taxon>
        <taxon>Boothiomyces</taxon>
    </lineage>
</organism>
<evidence type="ECO:0000313" key="2">
    <source>
        <dbReference type="Proteomes" id="UP001210925"/>
    </source>
</evidence>
<dbReference type="SUPFAM" id="SSF55961">
    <property type="entry name" value="Bet v1-like"/>
    <property type="match status" value="1"/>
</dbReference>
<dbReference type="AlphaFoldDB" id="A0AAD5Y5T7"/>
<gene>
    <name evidence="1" type="ORF">HK103_000696</name>
</gene>
<dbReference type="InterPro" id="IPR023393">
    <property type="entry name" value="START-like_dom_sf"/>
</dbReference>
<evidence type="ECO:0008006" key="3">
    <source>
        <dbReference type="Google" id="ProtNLM"/>
    </source>
</evidence>
<dbReference type="EMBL" id="JADGKB010000110">
    <property type="protein sequence ID" value="KAJ3253427.1"/>
    <property type="molecule type" value="Genomic_DNA"/>
</dbReference>
<dbReference type="Gene3D" id="3.30.530.20">
    <property type="match status" value="1"/>
</dbReference>
<evidence type="ECO:0000313" key="1">
    <source>
        <dbReference type="EMBL" id="KAJ3253427.1"/>
    </source>
</evidence>
<comment type="caution">
    <text evidence="1">The sequence shown here is derived from an EMBL/GenBank/DDBJ whole genome shotgun (WGS) entry which is preliminary data.</text>
</comment>
<accession>A0AAD5Y5T7</accession>
<dbReference type="Pfam" id="PF10604">
    <property type="entry name" value="Polyketide_cyc2"/>
    <property type="match status" value="1"/>
</dbReference>
<proteinExistence type="predicted"/>